<sequence length="790" mass="90099">MQYTKILSIVFLCSFFAYPAFAQQNTIISGEVLDQNDSSIPGVLIRISPIEKGLVTDENGKFSLSLPANQKYILEFSFMGFKHHTEEISLGSIERKLRIKLEEDQNDLEEFTVLGKSELREIEERAFNVEVVDARKLHHTNLDLGHALDRVSGVRVRESGGVGSRMNFSLNGFSGKQVKFFIDGIPMDDFGSSFQLNNIPINLAERIEVYKGVVPIGLGADALGGAVNIVTKNVQKNYVDVSYSYGSFNTHRTVINTAFVAKSGFTVQLNAFQNYSDNNYWVDVDVADIETGKYYPNQHVRRFHDTYHNETVIAQLGVQGKSYADKLLFGLTAGKNYSEVQTGARLVTVFGQWHRKGTIVMPTFKYQKRDLFVKGLDVIVNANYNFGSEQNIDTVNRRYNWFQQYKEYDVPGGERSYTLYKFKNNNAVFTANAHYNFGKIHTIAISNVYNSFNRVGSDALSPENDRYEEPRKSQKNITGLSYQLNWEEKASVSAFTKIYNQTNYFTMSYNPTGNYGDLAYRNEKENFTYPGFGITGSYFVTGNIQAKASFEKSYRLPEPEELFGDMVNLQGNLDLKPETSYNYNLGLSIWKQLSADHRIDFSANGFYRDAKDFIRPRLNNNQTMQVMDNLYSVTNLGVEGEIRWTYKTIISAGANITYQNLRNNTEFEEGQTIPSIVYRDRVPNMPYLFGNGDVSVMLQDAFGKGNDLNFGYNLLYVHAFYLYWPSLGSEKFDVPQQLSHDVNVTYTTGKKGRLQLIAECRNIFDSKLYDNFSLQKPGRSFSGKIRYFIY</sequence>
<keyword evidence="5 9" id="KW-0732">Signal</keyword>
<accession>A0A2W7RBQ3</accession>
<protein>
    <submittedName>
        <fullName evidence="11">Outer membrane receptor protein involved in Fe transport</fullName>
    </submittedName>
</protein>
<dbReference type="Gene3D" id="2.60.40.1120">
    <property type="entry name" value="Carboxypeptidase-like, regulatory domain"/>
    <property type="match status" value="1"/>
</dbReference>
<evidence type="ECO:0000259" key="10">
    <source>
        <dbReference type="Pfam" id="PF07715"/>
    </source>
</evidence>
<dbReference type="Gene3D" id="2.170.130.10">
    <property type="entry name" value="TonB-dependent receptor, plug domain"/>
    <property type="match status" value="1"/>
</dbReference>
<evidence type="ECO:0000256" key="3">
    <source>
        <dbReference type="ARBA" id="ARBA00022452"/>
    </source>
</evidence>
<dbReference type="InterPro" id="IPR012910">
    <property type="entry name" value="Plug_dom"/>
</dbReference>
<dbReference type="InterPro" id="IPR039426">
    <property type="entry name" value="TonB-dep_rcpt-like"/>
</dbReference>
<dbReference type="EMBL" id="QKZT01000002">
    <property type="protein sequence ID" value="PZX56576.1"/>
    <property type="molecule type" value="Genomic_DNA"/>
</dbReference>
<comment type="similarity">
    <text evidence="8">Belongs to the TonB-dependent receptor family.</text>
</comment>
<evidence type="ECO:0000256" key="4">
    <source>
        <dbReference type="ARBA" id="ARBA00022692"/>
    </source>
</evidence>
<dbReference type="OrthoDB" id="9812892at2"/>
<comment type="caution">
    <text evidence="11">The sequence shown here is derived from an EMBL/GenBank/DDBJ whole genome shotgun (WGS) entry which is preliminary data.</text>
</comment>
<feature type="chain" id="PRO_5015981442" evidence="9">
    <location>
        <begin position="23"/>
        <end position="790"/>
    </location>
</feature>
<name>A0A2W7RBQ3_9BACT</name>
<comment type="subcellular location">
    <subcellularLocation>
        <location evidence="1 8">Cell outer membrane</location>
        <topology evidence="1 8">Multi-pass membrane protein</topology>
    </subcellularLocation>
</comment>
<dbReference type="RefSeq" id="WP_111316612.1">
    <property type="nucleotide sequence ID" value="NZ_QKZT01000002.1"/>
</dbReference>
<dbReference type="SUPFAM" id="SSF49464">
    <property type="entry name" value="Carboxypeptidase regulatory domain-like"/>
    <property type="match status" value="1"/>
</dbReference>
<dbReference type="PANTHER" id="PTHR30069">
    <property type="entry name" value="TONB-DEPENDENT OUTER MEMBRANE RECEPTOR"/>
    <property type="match status" value="1"/>
</dbReference>
<dbReference type="GO" id="GO:0015344">
    <property type="term" value="F:siderophore uptake transmembrane transporter activity"/>
    <property type="evidence" value="ECO:0007669"/>
    <property type="project" value="TreeGrafter"/>
</dbReference>
<dbReference type="AlphaFoldDB" id="A0A2W7RBQ3"/>
<evidence type="ECO:0000256" key="8">
    <source>
        <dbReference type="PROSITE-ProRule" id="PRU01360"/>
    </source>
</evidence>
<reference evidence="11 12" key="1">
    <citation type="submission" date="2018-06" db="EMBL/GenBank/DDBJ databases">
        <title>Genomic Encyclopedia of Archaeal and Bacterial Type Strains, Phase II (KMG-II): from individual species to whole genera.</title>
        <authorList>
            <person name="Goeker M."/>
        </authorList>
    </citation>
    <scope>NUCLEOTIDE SEQUENCE [LARGE SCALE GENOMIC DNA]</scope>
    <source>
        <strain evidence="11 12">DSM 19830</strain>
    </source>
</reference>
<feature type="domain" description="TonB-dependent receptor plug" evidence="10">
    <location>
        <begin position="124"/>
        <end position="226"/>
    </location>
</feature>
<dbReference type="SUPFAM" id="SSF56935">
    <property type="entry name" value="Porins"/>
    <property type="match status" value="1"/>
</dbReference>
<gene>
    <name evidence="11" type="ORF">LV85_00503</name>
</gene>
<dbReference type="Gene3D" id="2.40.170.20">
    <property type="entry name" value="TonB-dependent receptor, beta-barrel domain"/>
    <property type="match status" value="1"/>
</dbReference>
<evidence type="ECO:0000313" key="11">
    <source>
        <dbReference type="EMBL" id="PZX56576.1"/>
    </source>
</evidence>
<keyword evidence="2 8" id="KW-0813">Transport</keyword>
<organism evidence="11 12">
    <name type="scientific">Algoriphagus chordae</name>
    <dbReference type="NCBI Taxonomy" id="237019"/>
    <lineage>
        <taxon>Bacteria</taxon>
        <taxon>Pseudomonadati</taxon>
        <taxon>Bacteroidota</taxon>
        <taxon>Cytophagia</taxon>
        <taxon>Cytophagales</taxon>
        <taxon>Cyclobacteriaceae</taxon>
        <taxon>Algoriphagus</taxon>
    </lineage>
</organism>
<dbReference type="GO" id="GO:0009279">
    <property type="term" value="C:cell outer membrane"/>
    <property type="evidence" value="ECO:0007669"/>
    <property type="project" value="UniProtKB-SubCell"/>
</dbReference>
<keyword evidence="6 8" id="KW-0472">Membrane</keyword>
<dbReference type="Pfam" id="PF13715">
    <property type="entry name" value="CarbopepD_reg_2"/>
    <property type="match status" value="1"/>
</dbReference>
<evidence type="ECO:0000256" key="2">
    <source>
        <dbReference type="ARBA" id="ARBA00022448"/>
    </source>
</evidence>
<keyword evidence="3 8" id="KW-1134">Transmembrane beta strand</keyword>
<keyword evidence="11" id="KW-0675">Receptor</keyword>
<dbReference type="InterPro" id="IPR037066">
    <property type="entry name" value="Plug_dom_sf"/>
</dbReference>
<evidence type="ECO:0000313" key="12">
    <source>
        <dbReference type="Proteomes" id="UP000248882"/>
    </source>
</evidence>
<evidence type="ECO:0000256" key="1">
    <source>
        <dbReference type="ARBA" id="ARBA00004571"/>
    </source>
</evidence>
<keyword evidence="4 8" id="KW-0812">Transmembrane</keyword>
<evidence type="ECO:0000256" key="6">
    <source>
        <dbReference type="ARBA" id="ARBA00023136"/>
    </source>
</evidence>
<keyword evidence="12" id="KW-1185">Reference proteome</keyword>
<feature type="signal peptide" evidence="9">
    <location>
        <begin position="1"/>
        <end position="22"/>
    </location>
</feature>
<dbReference type="GO" id="GO:0044718">
    <property type="term" value="P:siderophore transmembrane transport"/>
    <property type="evidence" value="ECO:0007669"/>
    <property type="project" value="TreeGrafter"/>
</dbReference>
<dbReference type="InterPro" id="IPR036942">
    <property type="entry name" value="Beta-barrel_TonB_sf"/>
</dbReference>
<dbReference type="Proteomes" id="UP000248882">
    <property type="component" value="Unassembled WGS sequence"/>
</dbReference>
<keyword evidence="7 8" id="KW-0998">Cell outer membrane</keyword>
<evidence type="ECO:0000256" key="7">
    <source>
        <dbReference type="ARBA" id="ARBA00023237"/>
    </source>
</evidence>
<evidence type="ECO:0000256" key="9">
    <source>
        <dbReference type="SAM" id="SignalP"/>
    </source>
</evidence>
<dbReference type="PANTHER" id="PTHR30069:SF29">
    <property type="entry name" value="HEMOGLOBIN AND HEMOGLOBIN-HAPTOGLOBIN-BINDING PROTEIN 1-RELATED"/>
    <property type="match status" value="1"/>
</dbReference>
<dbReference type="InterPro" id="IPR008969">
    <property type="entry name" value="CarboxyPept-like_regulatory"/>
</dbReference>
<dbReference type="Pfam" id="PF07715">
    <property type="entry name" value="Plug"/>
    <property type="match status" value="1"/>
</dbReference>
<proteinExistence type="inferred from homology"/>
<dbReference type="PROSITE" id="PS52016">
    <property type="entry name" value="TONB_DEPENDENT_REC_3"/>
    <property type="match status" value="1"/>
</dbReference>
<evidence type="ECO:0000256" key="5">
    <source>
        <dbReference type="ARBA" id="ARBA00022729"/>
    </source>
</evidence>